<evidence type="ECO:0000256" key="7">
    <source>
        <dbReference type="SAM" id="Phobius"/>
    </source>
</evidence>
<evidence type="ECO:0000313" key="10">
    <source>
        <dbReference type="Proteomes" id="UP001175000"/>
    </source>
</evidence>
<feature type="transmembrane region" description="Helical" evidence="7">
    <location>
        <begin position="349"/>
        <end position="367"/>
    </location>
</feature>
<evidence type="ECO:0000256" key="5">
    <source>
        <dbReference type="ARBA" id="ARBA00022989"/>
    </source>
</evidence>
<evidence type="ECO:0000256" key="6">
    <source>
        <dbReference type="ARBA" id="ARBA00023136"/>
    </source>
</evidence>
<keyword evidence="5 7" id="KW-1133">Transmembrane helix</keyword>
<keyword evidence="10" id="KW-1185">Reference proteome</keyword>
<dbReference type="PROSITE" id="PS50850">
    <property type="entry name" value="MFS"/>
    <property type="match status" value="1"/>
</dbReference>
<dbReference type="InterPro" id="IPR005828">
    <property type="entry name" value="MFS_sugar_transport-like"/>
</dbReference>
<comment type="similarity">
    <text evidence="2">Belongs to the major facilitator superfamily. Sugar transporter (TC 2.A.1.1) family.</text>
</comment>
<dbReference type="GO" id="GO:0016020">
    <property type="term" value="C:membrane"/>
    <property type="evidence" value="ECO:0007669"/>
    <property type="project" value="UniProtKB-SubCell"/>
</dbReference>
<dbReference type="AlphaFoldDB" id="A0AA40CAM7"/>
<comment type="subcellular location">
    <subcellularLocation>
        <location evidence="1">Membrane</location>
        <topology evidence="1">Multi-pass membrane protein</topology>
    </subcellularLocation>
</comment>
<protein>
    <recommendedName>
        <fullName evidence="8">Major facilitator superfamily (MFS) profile domain-containing protein</fullName>
    </recommendedName>
</protein>
<evidence type="ECO:0000259" key="8">
    <source>
        <dbReference type="PROSITE" id="PS50850"/>
    </source>
</evidence>
<dbReference type="InterPro" id="IPR003663">
    <property type="entry name" value="Sugar/inositol_transpt"/>
</dbReference>
<keyword evidence="6 7" id="KW-0472">Membrane</keyword>
<evidence type="ECO:0000256" key="3">
    <source>
        <dbReference type="ARBA" id="ARBA00022448"/>
    </source>
</evidence>
<name>A0AA40CAM7_9PEZI</name>
<evidence type="ECO:0000256" key="2">
    <source>
        <dbReference type="ARBA" id="ARBA00010992"/>
    </source>
</evidence>
<feature type="transmembrane region" description="Helical" evidence="7">
    <location>
        <begin position="288"/>
        <end position="311"/>
    </location>
</feature>
<dbReference type="EMBL" id="JAULSU010000001">
    <property type="protein sequence ID" value="KAK0631297.1"/>
    <property type="molecule type" value="Genomic_DNA"/>
</dbReference>
<dbReference type="SUPFAM" id="SSF103473">
    <property type="entry name" value="MFS general substrate transporter"/>
    <property type="match status" value="1"/>
</dbReference>
<accession>A0AA40CAM7</accession>
<feature type="transmembrane region" description="Helical" evidence="7">
    <location>
        <begin position="253"/>
        <end position="276"/>
    </location>
</feature>
<feature type="transmembrane region" description="Helical" evidence="7">
    <location>
        <begin position="388"/>
        <end position="410"/>
    </location>
</feature>
<dbReference type="Gene3D" id="1.20.1250.20">
    <property type="entry name" value="MFS general substrate transporter like domains"/>
    <property type="match status" value="1"/>
</dbReference>
<dbReference type="InterPro" id="IPR020846">
    <property type="entry name" value="MFS_dom"/>
</dbReference>
<keyword evidence="4 7" id="KW-0812">Transmembrane</keyword>
<comment type="caution">
    <text evidence="9">The sequence shown here is derived from an EMBL/GenBank/DDBJ whole genome shotgun (WGS) entry which is preliminary data.</text>
</comment>
<evidence type="ECO:0000313" key="9">
    <source>
        <dbReference type="EMBL" id="KAK0631297.1"/>
    </source>
</evidence>
<feature type="transmembrane region" description="Helical" evidence="7">
    <location>
        <begin position="416"/>
        <end position="436"/>
    </location>
</feature>
<feature type="transmembrane region" description="Helical" evidence="7">
    <location>
        <begin position="49"/>
        <end position="69"/>
    </location>
</feature>
<proteinExistence type="inferred from homology"/>
<dbReference type="InterPro" id="IPR050360">
    <property type="entry name" value="MFS_Sugar_Transporters"/>
</dbReference>
<dbReference type="PRINTS" id="PR00171">
    <property type="entry name" value="SUGRTRNSPORT"/>
</dbReference>
<feature type="transmembrane region" description="Helical" evidence="7">
    <location>
        <begin position="12"/>
        <end position="29"/>
    </location>
</feature>
<organism evidence="9 10">
    <name type="scientific">Immersiella caudata</name>
    <dbReference type="NCBI Taxonomy" id="314043"/>
    <lineage>
        <taxon>Eukaryota</taxon>
        <taxon>Fungi</taxon>
        <taxon>Dikarya</taxon>
        <taxon>Ascomycota</taxon>
        <taxon>Pezizomycotina</taxon>
        <taxon>Sordariomycetes</taxon>
        <taxon>Sordariomycetidae</taxon>
        <taxon>Sordariales</taxon>
        <taxon>Lasiosphaeriaceae</taxon>
        <taxon>Immersiella</taxon>
    </lineage>
</organism>
<keyword evidence="3" id="KW-0813">Transport</keyword>
<feature type="domain" description="Major facilitator superfamily (MFS) profile" evidence="8">
    <location>
        <begin position="1"/>
        <end position="440"/>
    </location>
</feature>
<dbReference type="PANTHER" id="PTHR48022">
    <property type="entry name" value="PLASTIDIC GLUCOSE TRANSPORTER 4"/>
    <property type="match status" value="1"/>
</dbReference>
<feature type="transmembrane region" description="Helical" evidence="7">
    <location>
        <begin position="323"/>
        <end position="343"/>
    </location>
</feature>
<feature type="transmembrane region" description="Helical" evidence="7">
    <location>
        <begin position="162"/>
        <end position="184"/>
    </location>
</feature>
<feature type="transmembrane region" description="Helical" evidence="7">
    <location>
        <begin position="132"/>
        <end position="150"/>
    </location>
</feature>
<gene>
    <name evidence="9" type="ORF">B0T14DRAFT_466130</name>
</gene>
<dbReference type="Pfam" id="PF00083">
    <property type="entry name" value="Sugar_tr"/>
    <property type="match status" value="1"/>
</dbReference>
<dbReference type="PANTHER" id="PTHR48022:SF26">
    <property type="entry name" value="MAJOR FACILITATOR SUPERFAMILY (MFS) PROFILE DOMAIN-CONTAINING PROTEIN-RELATED"/>
    <property type="match status" value="1"/>
</dbReference>
<reference evidence="9" key="1">
    <citation type="submission" date="2023-06" db="EMBL/GenBank/DDBJ databases">
        <title>Genome-scale phylogeny and comparative genomics of the fungal order Sordariales.</title>
        <authorList>
            <consortium name="Lawrence Berkeley National Laboratory"/>
            <person name="Hensen N."/>
            <person name="Bonometti L."/>
            <person name="Westerberg I."/>
            <person name="Brannstrom I.O."/>
            <person name="Guillou S."/>
            <person name="Cros-Aarteil S."/>
            <person name="Calhoun S."/>
            <person name="Haridas S."/>
            <person name="Kuo A."/>
            <person name="Mondo S."/>
            <person name="Pangilinan J."/>
            <person name="Riley R."/>
            <person name="Labutti K."/>
            <person name="Andreopoulos B."/>
            <person name="Lipzen A."/>
            <person name="Chen C."/>
            <person name="Yanf M."/>
            <person name="Daum C."/>
            <person name="Ng V."/>
            <person name="Clum A."/>
            <person name="Steindorff A."/>
            <person name="Ohm R."/>
            <person name="Martin F."/>
            <person name="Silar P."/>
            <person name="Natvig D."/>
            <person name="Lalanne C."/>
            <person name="Gautier V."/>
            <person name="Ament-Velasquez S.L."/>
            <person name="Kruys A."/>
            <person name="Hutchinson M.I."/>
            <person name="Powell A.J."/>
            <person name="Barry K."/>
            <person name="Miller A.N."/>
            <person name="Grigoriev I.V."/>
            <person name="Debuchy R."/>
            <person name="Gladieux P."/>
            <person name="Thoren M.H."/>
            <person name="Johannesson H."/>
        </authorList>
    </citation>
    <scope>NUCLEOTIDE SEQUENCE</scope>
    <source>
        <strain evidence="9">CBS 606.72</strain>
    </source>
</reference>
<feature type="transmembrane region" description="Helical" evidence="7">
    <location>
        <begin position="76"/>
        <end position="93"/>
    </location>
</feature>
<dbReference type="InterPro" id="IPR036259">
    <property type="entry name" value="MFS_trans_sf"/>
</dbReference>
<evidence type="ECO:0000256" key="1">
    <source>
        <dbReference type="ARBA" id="ARBA00004141"/>
    </source>
</evidence>
<feature type="transmembrane region" description="Helical" evidence="7">
    <location>
        <begin position="99"/>
        <end position="120"/>
    </location>
</feature>
<evidence type="ECO:0000256" key="4">
    <source>
        <dbReference type="ARBA" id="ARBA00022692"/>
    </source>
</evidence>
<dbReference type="GO" id="GO:0005351">
    <property type="term" value="F:carbohydrate:proton symporter activity"/>
    <property type="evidence" value="ECO:0007669"/>
    <property type="project" value="TreeGrafter"/>
</dbReference>
<dbReference type="Proteomes" id="UP001175000">
    <property type="component" value="Unassembled WGS sequence"/>
</dbReference>
<sequence length="561" mass="61015">MAPYLGLKGRALRFWLTLACSVAMMPLGYDQALSPNLPAFLSPSEHVTASFNLASCFGALCVLHVGELLGRKRTMLFSAAIMACGALLQVSSVEFVQMIVGRIVSGLGNGIATATAPLWLAEMAGAKARGRIIVTMMAGSALGFAAGNWVEFGMSNVQGEVAFRVPMAVKLMFIIFLLATVPWLPESPRWLMSQGRIIQATSILADLKGKDKEDTSITTEALRMNSDICYARRNKPPWKAILRGRGGPISRRIVLGMGVQAMQQLLGIAVTAYFLPLILTKCLGVSTHLARLLTACNATAFFLSSLGAIYIVPRFGRRKPMIFSSLSQSLSLLLFTLTTRFLSPNHTPIPSLIFLLTYHISFALSSWNATPWLLPIELTNQATRTQAVALSTATNWLVSFAVVEVTPLAIDNWGWKFFIVWTVLNFLFAGVVYACYFEMEGVDLEDVEWLEWEGYPVFGRGRKPVVRERARDIERGKGQGCVQCEEEGGKQVEPGQMFSIEGTSVRDMATGGLPVVLERCTMGRARGGLGQGQRRVSVEVGPRDGPEVIVGDGGAVGSTCK</sequence>